<dbReference type="Gene3D" id="3.40.30.120">
    <property type="match status" value="1"/>
</dbReference>
<reference evidence="1 2" key="1">
    <citation type="submission" date="2023-03" db="EMBL/GenBank/DDBJ databases">
        <title>Draft genome sequence of Streptomyces sp. RB6PN23 isolated from peat swamp forest in Thailand.</title>
        <authorList>
            <person name="Klaysubun C."/>
            <person name="Duangmal K."/>
        </authorList>
    </citation>
    <scope>NUCLEOTIDE SEQUENCE [LARGE SCALE GENOMIC DNA]</scope>
    <source>
        <strain evidence="1 2">RB6PN23</strain>
    </source>
</reference>
<name>A0ABT5ZE54_9ACTN</name>
<evidence type="ECO:0000313" key="2">
    <source>
        <dbReference type="Proteomes" id="UP001216579"/>
    </source>
</evidence>
<organism evidence="1 2">
    <name type="scientific">Streptomyces silvisoli</name>
    <dbReference type="NCBI Taxonomy" id="3034235"/>
    <lineage>
        <taxon>Bacteria</taxon>
        <taxon>Bacillati</taxon>
        <taxon>Actinomycetota</taxon>
        <taxon>Actinomycetes</taxon>
        <taxon>Kitasatosporales</taxon>
        <taxon>Streptomycetaceae</taxon>
        <taxon>Streptomyces</taxon>
    </lineage>
</organism>
<dbReference type="EMBL" id="JARJBC010000001">
    <property type="protein sequence ID" value="MDF3288106.1"/>
    <property type="molecule type" value="Genomic_DNA"/>
</dbReference>
<accession>A0ABT5ZE54</accession>
<gene>
    <name evidence="1" type="ORF">P3G67_02430</name>
</gene>
<protein>
    <submittedName>
        <fullName evidence="1">Uncharacterized protein</fullName>
    </submittedName>
</protein>
<proteinExistence type="predicted"/>
<keyword evidence="2" id="KW-1185">Reference proteome</keyword>
<dbReference type="RefSeq" id="WP_276091956.1">
    <property type="nucleotide sequence ID" value="NZ_JARJBC010000001.1"/>
</dbReference>
<comment type="caution">
    <text evidence="1">The sequence shown here is derived from an EMBL/GenBank/DDBJ whole genome shotgun (WGS) entry which is preliminary data.</text>
</comment>
<dbReference type="Pfam" id="PF21274">
    <property type="entry name" value="Rng_hyd_C"/>
    <property type="match status" value="1"/>
</dbReference>
<dbReference type="Proteomes" id="UP001216579">
    <property type="component" value="Unassembled WGS sequence"/>
</dbReference>
<evidence type="ECO:0000313" key="1">
    <source>
        <dbReference type="EMBL" id="MDF3288106.1"/>
    </source>
</evidence>
<sequence length="93" mass="10213">MRWDCAARRGGWICAPSGSTLGAAAVRLEDDGMMLLRPDGFIAWRTRQSADATVLDGVLTSVTGHWRFRLVRRELASWDPPADRFAGHSAALT</sequence>